<comment type="caution">
    <text evidence="1">The sequence shown here is derived from an EMBL/GenBank/DDBJ whole genome shotgun (WGS) entry which is preliminary data.</text>
</comment>
<proteinExistence type="predicted"/>
<dbReference type="EMBL" id="QLLN01000004">
    <property type="protein sequence ID" value="RAJ11715.1"/>
    <property type="molecule type" value="Genomic_DNA"/>
</dbReference>
<evidence type="ECO:0000313" key="2">
    <source>
        <dbReference type="Proteomes" id="UP000249696"/>
    </source>
</evidence>
<accession>A0A327R645</accession>
<sequence length="411" mass="47394">MKIQITVEFYDENERQKIKDNYPSAYLKLEPITNQNITIDYEEFKTYSQFHQQNVDIPDFKSYNTIKRIVPSAYGKMELYYNYDSTNEKITSKYDNNNEQNDISESIGCAGALSVLSSVYGLTEADWKRINISNHKDFDFDSSVVQGLDKMIVIEAKGSIVPDNSLVKHNRVSNHKAKIKKKKEDVEFKKNYPNGADLFIGTITVADPQNHLKLLLVDPPTESNLNYNLRKKIKLLKRLNYYFDFLMAISDKSLLTISLLNRIKVIEILNDVDEVDNIILRNTNNDLIKIGDSFIDSHSHIKRNIIGNVIPISNNHLLFIGFPKKIFKMLSVQFQSEILNYKVNPETYKDTIVCSMSINKAIELSFFSDYYEQLNRKPIGNFKFNVINSKITQASSGLNYSIIESKNIIIL</sequence>
<keyword evidence="2" id="KW-1185">Reference proteome</keyword>
<name>A0A327R645_9FLAO</name>
<protein>
    <submittedName>
        <fullName evidence="1">Uncharacterized protein</fullName>
    </submittedName>
</protein>
<dbReference type="Proteomes" id="UP000249696">
    <property type="component" value="Unassembled WGS sequence"/>
</dbReference>
<dbReference type="AlphaFoldDB" id="A0A327R645"/>
<gene>
    <name evidence="1" type="ORF">LV92_02647</name>
</gene>
<organism evidence="1 2">
    <name type="scientific">Arenibacter echinorum</name>
    <dbReference type="NCBI Taxonomy" id="440515"/>
    <lineage>
        <taxon>Bacteria</taxon>
        <taxon>Pseudomonadati</taxon>
        <taxon>Bacteroidota</taxon>
        <taxon>Flavobacteriia</taxon>
        <taxon>Flavobacteriales</taxon>
        <taxon>Flavobacteriaceae</taxon>
        <taxon>Arenibacter</taxon>
    </lineage>
</organism>
<reference evidence="1 2" key="1">
    <citation type="submission" date="2018-06" db="EMBL/GenBank/DDBJ databases">
        <title>Genomic Encyclopedia of Archaeal and Bacterial Type Strains, Phase II (KMG-II): from individual species to whole genera.</title>
        <authorList>
            <person name="Goeker M."/>
        </authorList>
    </citation>
    <scope>NUCLEOTIDE SEQUENCE [LARGE SCALE GENOMIC DNA]</scope>
    <source>
        <strain evidence="1 2">DSM 23522</strain>
    </source>
</reference>
<evidence type="ECO:0000313" key="1">
    <source>
        <dbReference type="EMBL" id="RAJ11715.1"/>
    </source>
</evidence>